<dbReference type="InterPro" id="IPR050248">
    <property type="entry name" value="Polysacc_deacetylase_ArnD"/>
</dbReference>
<feature type="chain" id="PRO_5004067331" description="chitin deacetylase" evidence="15">
    <location>
        <begin position="21"/>
        <end position="408"/>
    </location>
</feature>
<dbReference type="GeneID" id="63683674"/>
<dbReference type="RefSeq" id="XP_040627767.1">
    <property type="nucleotide sequence ID" value="XM_040768612.1"/>
</dbReference>
<feature type="compositionally biased region" description="Low complexity" evidence="14">
    <location>
        <begin position="342"/>
        <end position="376"/>
    </location>
</feature>
<dbReference type="OMA" id="NDWCLND"/>
<dbReference type="PANTHER" id="PTHR10587:SF135">
    <property type="entry name" value="CHITIN DEACETYLASE 3"/>
    <property type="match status" value="1"/>
</dbReference>
<dbReference type="SUPFAM" id="SSF88713">
    <property type="entry name" value="Glycoside hydrolase/deacetylase"/>
    <property type="match status" value="1"/>
</dbReference>
<feature type="domain" description="NodB homology" evidence="16">
    <location>
        <begin position="130"/>
        <end position="321"/>
    </location>
</feature>
<dbReference type="EC" id="3.5.1.41" evidence="12"/>
<dbReference type="GO" id="GO:0004099">
    <property type="term" value="F:chitin deacetylase activity"/>
    <property type="evidence" value="ECO:0007669"/>
    <property type="project" value="UniProtKB-EC"/>
</dbReference>
<evidence type="ECO:0000256" key="1">
    <source>
        <dbReference type="ARBA" id="ARBA00001941"/>
    </source>
</evidence>
<proteinExistence type="predicted"/>
<dbReference type="AlphaFoldDB" id="M5FYE8"/>
<keyword evidence="4" id="KW-0336">GPI-anchor</keyword>
<dbReference type="InterPro" id="IPR011330">
    <property type="entry name" value="Glyco_hydro/deAcase_b/a-brl"/>
</dbReference>
<evidence type="ECO:0000313" key="17">
    <source>
        <dbReference type="EMBL" id="EJU00870.1"/>
    </source>
</evidence>
<name>M5FYE8_DACPD</name>
<evidence type="ECO:0000256" key="11">
    <source>
        <dbReference type="ARBA" id="ARBA00023326"/>
    </source>
</evidence>
<evidence type="ECO:0000256" key="2">
    <source>
        <dbReference type="ARBA" id="ARBA00004609"/>
    </source>
</evidence>
<keyword evidence="4" id="KW-0325">Glycoprotein</keyword>
<keyword evidence="15" id="KW-0732">Signal</keyword>
<evidence type="ECO:0000259" key="16">
    <source>
        <dbReference type="PROSITE" id="PS51677"/>
    </source>
</evidence>
<dbReference type="GO" id="GO:0071555">
    <property type="term" value="P:cell wall organization"/>
    <property type="evidence" value="ECO:0007669"/>
    <property type="project" value="UniProtKB-KW"/>
</dbReference>
<dbReference type="GO" id="GO:0005886">
    <property type="term" value="C:plasma membrane"/>
    <property type="evidence" value="ECO:0007669"/>
    <property type="project" value="UniProtKB-SubCell"/>
</dbReference>
<evidence type="ECO:0000256" key="12">
    <source>
        <dbReference type="ARBA" id="ARBA00024056"/>
    </source>
</evidence>
<protein>
    <recommendedName>
        <fullName evidence="12">chitin deacetylase</fullName>
        <ecNumber evidence="12">3.5.1.41</ecNumber>
    </recommendedName>
</protein>
<feature type="signal peptide" evidence="15">
    <location>
        <begin position="1"/>
        <end position="20"/>
    </location>
</feature>
<comment type="subcellular location">
    <subcellularLocation>
        <location evidence="2">Cell membrane</location>
        <topology evidence="2">Lipid-anchor</topology>
        <topology evidence="2">GPI-anchor</topology>
    </subcellularLocation>
</comment>
<dbReference type="HOGENOM" id="CLU_042090_2_0_1"/>
<dbReference type="PANTHER" id="PTHR10587">
    <property type="entry name" value="GLYCOSYL TRANSFERASE-RELATED"/>
    <property type="match status" value="1"/>
</dbReference>
<dbReference type="GO" id="GO:0009272">
    <property type="term" value="P:fungal-type cell wall biogenesis"/>
    <property type="evidence" value="ECO:0007669"/>
    <property type="project" value="UniProtKB-ARBA"/>
</dbReference>
<comment type="cofactor">
    <cofactor evidence="1">
        <name>Co(2+)</name>
        <dbReference type="ChEBI" id="CHEBI:48828"/>
    </cofactor>
</comment>
<organism evidence="17 18">
    <name type="scientific">Dacryopinax primogenitus (strain DJM 731)</name>
    <name type="common">Brown rot fungus</name>
    <dbReference type="NCBI Taxonomy" id="1858805"/>
    <lineage>
        <taxon>Eukaryota</taxon>
        <taxon>Fungi</taxon>
        <taxon>Dikarya</taxon>
        <taxon>Basidiomycota</taxon>
        <taxon>Agaricomycotina</taxon>
        <taxon>Dacrymycetes</taxon>
        <taxon>Dacrymycetales</taxon>
        <taxon>Dacrymycetaceae</taxon>
        <taxon>Dacryopinax</taxon>
    </lineage>
</organism>
<keyword evidence="5" id="KW-0146">Chitin degradation</keyword>
<feature type="region of interest" description="Disordered" evidence="14">
    <location>
        <begin position="342"/>
        <end position="384"/>
    </location>
</feature>
<dbReference type="GO" id="GO:0006032">
    <property type="term" value="P:chitin catabolic process"/>
    <property type="evidence" value="ECO:0007669"/>
    <property type="project" value="UniProtKB-KW"/>
</dbReference>
<dbReference type="OrthoDB" id="407355at2759"/>
<comment type="catalytic activity">
    <reaction evidence="13">
        <text>[(1-&gt;4)-N-acetyl-beta-D-glucosaminyl](n) + n H2O = chitosan + n acetate</text>
        <dbReference type="Rhea" id="RHEA:10464"/>
        <dbReference type="Rhea" id="RHEA-COMP:9593"/>
        <dbReference type="Rhea" id="RHEA-COMP:9597"/>
        <dbReference type="ChEBI" id="CHEBI:15377"/>
        <dbReference type="ChEBI" id="CHEBI:17029"/>
        <dbReference type="ChEBI" id="CHEBI:30089"/>
        <dbReference type="ChEBI" id="CHEBI:57704"/>
        <dbReference type="EC" id="3.5.1.41"/>
    </reaction>
    <physiologicalReaction direction="left-to-right" evidence="13">
        <dbReference type="Rhea" id="RHEA:10465"/>
    </physiologicalReaction>
</comment>
<dbReference type="Pfam" id="PF01522">
    <property type="entry name" value="Polysacc_deac_1"/>
    <property type="match status" value="1"/>
</dbReference>
<evidence type="ECO:0000256" key="4">
    <source>
        <dbReference type="ARBA" id="ARBA00022622"/>
    </source>
</evidence>
<keyword evidence="7" id="KW-0119">Carbohydrate metabolism</keyword>
<evidence type="ECO:0000256" key="13">
    <source>
        <dbReference type="ARBA" id="ARBA00048494"/>
    </source>
</evidence>
<evidence type="ECO:0000256" key="14">
    <source>
        <dbReference type="SAM" id="MobiDB-lite"/>
    </source>
</evidence>
<keyword evidence="17" id="KW-0378">Hydrolase</keyword>
<sequence length="408" mass="43689">MSLSLSLFLTFLLFPFLSFATPLAFYQHPSSPATALFRRQNTSLPTVGSAAWTALYPSESGTPTTIPQSWLDALAAAENRGLIPSISQSTLDATTGVTTYPDGQDPTGTEVCSFTYQCNVTTDIVNPPEGVIALTFDDGPIPGPSDTLYSFLYNNSQHATHFMIGVNILGAPTQFLIAFGNNKDHIGVHTWSHPYLTTLTNDQVVSELGWTVQIIHDSTGGLIPSCYRPPYGDTDNRVRAIAEHVFGLKTVTWNQDSNDWTIGEGTTEEVVEGSLTNWVVNGGGVQGEGLLILEHELMDTTVQAFMGIYPSMKEKWTVKTVPDAFSFTWYQNGNSSTTPAFPLSVASPAPTSTSTPRAPTSTIKSAHTSTVTASASKGSMAQTGSTSRITASHLLGLVALGMTSVTLF</sequence>
<keyword evidence="18" id="KW-1185">Reference proteome</keyword>
<keyword evidence="3" id="KW-1003">Cell membrane</keyword>
<dbReference type="Proteomes" id="UP000030653">
    <property type="component" value="Unassembled WGS sequence"/>
</dbReference>
<keyword evidence="9" id="KW-0449">Lipoprotein</keyword>
<dbReference type="GO" id="GO:0098552">
    <property type="term" value="C:side of membrane"/>
    <property type="evidence" value="ECO:0007669"/>
    <property type="project" value="UniProtKB-KW"/>
</dbReference>
<accession>M5FYE8</accession>
<evidence type="ECO:0000256" key="15">
    <source>
        <dbReference type="SAM" id="SignalP"/>
    </source>
</evidence>
<evidence type="ECO:0000256" key="6">
    <source>
        <dbReference type="ARBA" id="ARBA00023136"/>
    </source>
</evidence>
<gene>
    <name evidence="17" type="ORF">DACRYDRAFT_108226</name>
</gene>
<dbReference type="PROSITE" id="PS51677">
    <property type="entry name" value="NODB"/>
    <property type="match status" value="1"/>
</dbReference>
<keyword evidence="10" id="KW-0961">Cell wall biogenesis/degradation</keyword>
<evidence type="ECO:0000256" key="3">
    <source>
        <dbReference type="ARBA" id="ARBA00022475"/>
    </source>
</evidence>
<evidence type="ECO:0000256" key="9">
    <source>
        <dbReference type="ARBA" id="ARBA00023288"/>
    </source>
</evidence>
<dbReference type="EMBL" id="JH795865">
    <property type="protein sequence ID" value="EJU00870.1"/>
    <property type="molecule type" value="Genomic_DNA"/>
</dbReference>
<evidence type="ECO:0000256" key="8">
    <source>
        <dbReference type="ARBA" id="ARBA00023285"/>
    </source>
</evidence>
<evidence type="ECO:0000256" key="7">
    <source>
        <dbReference type="ARBA" id="ARBA00023277"/>
    </source>
</evidence>
<evidence type="ECO:0000313" key="18">
    <source>
        <dbReference type="Proteomes" id="UP000030653"/>
    </source>
</evidence>
<reference evidence="17 18" key="1">
    <citation type="journal article" date="2012" name="Science">
        <title>The Paleozoic origin of enzymatic lignin decomposition reconstructed from 31 fungal genomes.</title>
        <authorList>
            <person name="Floudas D."/>
            <person name="Binder M."/>
            <person name="Riley R."/>
            <person name="Barry K."/>
            <person name="Blanchette R.A."/>
            <person name="Henrissat B."/>
            <person name="Martinez A.T."/>
            <person name="Otillar R."/>
            <person name="Spatafora J.W."/>
            <person name="Yadav J.S."/>
            <person name="Aerts A."/>
            <person name="Benoit I."/>
            <person name="Boyd A."/>
            <person name="Carlson A."/>
            <person name="Copeland A."/>
            <person name="Coutinho P.M."/>
            <person name="de Vries R.P."/>
            <person name="Ferreira P."/>
            <person name="Findley K."/>
            <person name="Foster B."/>
            <person name="Gaskell J."/>
            <person name="Glotzer D."/>
            <person name="Gorecki P."/>
            <person name="Heitman J."/>
            <person name="Hesse C."/>
            <person name="Hori C."/>
            <person name="Igarashi K."/>
            <person name="Jurgens J.A."/>
            <person name="Kallen N."/>
            <person name="Kersten P."/>
            <person name="Kohler A."/>
            <person name="Kuees U."/>
            <person name="Kumar T.K.A."/>
            <person name="Kuo A."/>
            <person name="LaButti K."/>
            <person name="Larrondo L.F."/>
            <person name="Lindquist E."/>
            <person name="Ling A."/>
            <person name="Lombard V."/>
            <person name="Lucas S."/>
            <person name="Lundell T."/>
            <person name="Martin R."/>
            <person name="McLaughlin D.J."/>
            <person name="Morgenstern I."/>
            <person name="Morin E."/>
            <person name="Murat C."/>
            <person name="Nagy L.G."/>
            <person name="Nolan M."/>
            <person name="Ohm R.A."/>
            <person name="Patyshakuliyeva A."/>
            <person name="Rokas A."/>
            <person name="Ruiz-Duenas F.J."/>
            <person name="Sabat G."/>
            <person name="Salamov A."/>
            <person name="Samejima M."/>
            <person name="Schmutz J."/>
            <person name="Slot J.C."/>
            <person name="St John F."/>
            <person name="Stenlid J."/>
            <person name="Sun H."/>
            <person name="Sun S."/>
            <person name="Syed K."/>
            <person name="Tsang A."/>
            <person name="Wiebenga A."/>
            <person name="Young D."/>
            <person name="Pisabarro A."/>
            <person name="Eastwood D.C."/>
            <person name="Martin F."/>
            <person name="Cullen D."/>
            <person name="Grigoriev I.V."/>
            <person name="Hibbett D.S."/>
        </authorList>
    </citation>
    <scope>NUCLEOTIDE SEQUENCE [LARGE SCALE GENOMIC DNA]</scope>
    <source>
        <strain evidence="17 18">DJM-731 SS1</strain>
    </source>
</reference>
<dbReference type="InterPro" id="IPR002509">
    <property type="entry name" value="NODB_dom"/>
</dbReference>
<dbReference type="STRING" id="1858805.M5FYE8"/>
<evidence type="ECO:0000256" key="5">
    <source>
        <dbReference type="ARBA" id="ARBA00023024"/>
    </source>
</evidence>
<keyword evidence="11" id="KW-0624">Polysaccharide degradation</keyword>
<evidence type="ECO:0000256" key="10">
    <source>
        <dbReference type="ARBA" id="ARBA00023316"/>
    </source>
</evidence>
<dbReference type="GO" id="GO:0000272">
    <property type="term" value="P:polysaccharide catabolic process"/>
    <property type="evidence" value="ECO:0007669"/>
    <property type="project" value="UniProtKB-KW"/>
</dbReference>
<dbReference type="Gene3D" id="3.20.20.370">
    <property type="entry name" value="Glycoside hydrolase/deacetylase"/>
    <property type="match status" value="1"/>
</dbReference>
<keyword evidence="6" id="KW-0472">Membrane</keyword>
<keyword evidence="8" id="KW-0170">Cobalt</keyword>